<dbReference type="EMBL" id="CAJNRE010007600">
    <property type="protein sequence ID" value="CAF2066507.1"/>
    <property type="molecule type" value="Genomic_DNA"/>
</dbReference>
<sequence length="149" mass="17381">MAAKHFYVQIISYNINVNFPDEDVPLIPYNTVKDTKKAIADKRGCKILLVCKKTDEHQFMTEISDRSINKLFSWDREDNTEVSNIEIIGCRSDENYLKHYLVKKTVRILHAAIQDALKLKLDSYEVNRYQTICDRLLKSIYAPPLVPYP</sequence>
<dbReference type="Proteomes" id="UP000663824">
    <property type="component" value="Unassembled WGS sequence"/>
</dbReference>
<reference evidence="1" key="1">
    <citation type="submission" date="2021-02" db="EMBL/GenBank/DDBJ databases">
        <authorList>
            <person name="Nowell W R."/>
        </authorList>
    </citation>
    <scope>NUCLEOTIDE SEQUENCE</scope>
</reference>
<gene>
    <name evidence="1" type="ORF">MBJ925_LOCUS15917</name>
</gene>
<comment type="caution">
    <text evidence="1">The sequence shown here is derived from an EMBL/GenBank/DDBJ whole genome shotgun (WGS) entry which is preliminary data.</text>
</comment>
<protein>
    <submittedName>
        <fullName evidence="1">Uncharacterized protein</fullName>
    </submittedName>
</protein>
<organism evidence="1 2">
    <name type="scientific">Rotaria magnacalcarata</name>
    <dbReference type="NCBI Taxonomy" id="392030"/>
    <lineage>
        <taxon>Eukaryota</taxon>
        <taxon>Metazoa</taxon>
        <taxon>Spiralia</taxon>
        <taxon>Gnathifera</taxon>
        <taxon>Rotifera</taxon>
        <taxon>Eurotatoria</taxon>
        <taxon>Bdelloidea</taxon>
        <taxon>Philodinida</taxon>
        <taxon>Philodinidae</taxon>
        <taxon>Rotaria</taxon>
    </lineage>
</organism>
<dbReference type="AlphaFoldDB" id="A0A816QWL9"/>
<evidence type="ECO:0000313" key="1">
    <source>
        <dbReference type="EMBL" id="CAF2066507.1"/>
    </source>
</evidence>
<proteinExistence type="predicted"/>
<accession>A0A816QWL9</accession>
<evidence type="ECO:0000313" key="2">
    <source>
        <dbReference type="Proteomes" id="UP000663824"/>
    </source>
</evidence>
<name>A0A816QWL9_9BILA</name>